<dbReference type="Pfam" id="PF13275">
    <property type="entry name" value="S4_2"/>
    <property type="match status" value="1"/>
</dbReference>
<dbReference type="STRING" id="1348114.OM33_04650"/>
<dbReference type="RefSeq" id="WP_038639322.1">
    <property type="nucleotide sequence ID" value="NZ_CP009888.1"/>
</dbReference>
<protein>
    <submittedName>
        <fullName evidence="3">Uncharacterized protein</fullName>
    </submittedName>
</protein>
<dbReference type="Proteomes" id="UP000030341">
    <property type="component" value="Chromosome 1"/>
</dbReference>
<evidence type="ECO:0000313" key="4">
    <source>
        <dbReference type="Proteomes" id="UP000030341"/>
    </source>
</evidence>
<dbReference type="eggNOG" id="COG2501">
    <property type="taxonomic scope" value="Bacteria"/>
</dbReference>
<accession>A0A0A7EEQ8</accession>
<organism evidence="3 4">
    <name type="scientific">Pseudoalteromonas piratica</name>
    <dbReference type="NCBI Taxonomy" id="1348114"/>
    <lineage>
        <taxon>Bacteria</taxon>
        <taxon>Pseudomonadati</taxon>
        <taxon>Pseudomonadota</taxon>
        <taxon>Gammaproteobacteria</taxon>
        <taxon>Alteromonadales</taxon>
        <taxon>Pseudoalteromonadaceae</taxon>
        <taxon>Pseudoalteromonas</taxon>
    </lineage>
</organism>
<evidence type="ECO:0000256" key="1">
    <source>
        <dbReference type="PROSITE-ProRule" id="PRU00182"/>
    </source>
</evidence>
<dbReference type="HOGENOM" id="CLU_127162_0_1_6"/>
<dbReference type="CDD" id="cd00165">
    <property type="entry name" value="S4"/>
    <property type="match status" value="1"/>
</dbReference>
<keyword evidence="1" id="KW-0694">RNA-binding</keyword>
<dbReference type="OrthoDB" id="9802835at2"/>
<reference evidence="3 4" key="1">
    <citation type="submission" date="2014-11" db="EMBL/GenBank/DDBJ databases">
        <title>Complete Genome Sequence of Pseudoalteromonas sp. Strain OCN003 Isolated from Kaneohe Bay, Oahu, Hawaii.</title>
        <authorList>
            <person name="Beurmann S."/>
            <person name="Videau P."/>
            <person name="Ushijima B."/>
            <person name="Smith A.M."/>
            <person name="Aeby G.S."/>
            <person name="Callahan S.M."/>
            <person name="Belcaid M."/>
        </authorList>
    </citation>
    <scope>NUCLEOTIDE SEQUENCE [LARGE SCALE GENOMIC DNA]</scope>
    <source>
        <strain evidence="3 4">OCN003</strain>
    </source>
</reference>
<dbReference type="EMBL" id="CP009888">
    <property type="protein sequence ID" value="AIY64512.1"/>
    <property type="molecule type" value="Genomic_DNA"/>
</dbReference>
<proteinExistence type="predicted"/>
<dbReference type="AlphaFoldDB" id="A0A0A7EEQ8"/>
<name>A0A0A7EEQ8_9GAMM</name>
<keyword evidence="4" id="KW-1185">Reference proteome</keyword>
<dbReference type="KEGG" id="pseo:OM33_04650"/>
<dbReference type="Gene3D" id="3.10.290.10">
    <property type="entry name" value="RNA-binding S4 domain"/>
    <property type="match status" value="1"/>
</dbReference>
<dbReference type="GO" id="GO:0003723">
    <property type="term" value="F:RNA binding"/>
    <property type="evidence" value="ECO:0007669"/>
    <property type="project" value="UniProtKB-KW"/>
</dbReference>
<dbReference type="PROSITE" id="PS50889">
    <property type="entry name" value="S4"/>
    <property type="match status" value="1"/>
</dbReference>
<gene>
    <name evidence="3" type="ORF">OM33_04650</name>
</gene>
<dbReference type="InterPro" id="IPR036986">
    <property type="entry name" value="S4_RNA-bd_sf"/>
</dbReference>
<dbReference type="SUPFAM" id="SSF55174">
    <property type="entry name" value="Alpha-L RNA-binding motif"/>
    <property type="match status" value="1"/>
</dbReference>
<sequence length="148" mass="16160">MSQAFVVELEEQPIELCNLLKLLDLVESGGQAKMLIADGYVALNGEICLQKRKKVYAGDTVEFNGQLFQVAEFSGESTEGDYQDSESFEDDYKDDDAAEYQPVTEPSKAATPANNPSPAKAKKTDKKPAAKNAKTKDKKTGRKSISFG</sequence>
<feature type="region of interest" description="Disordered" evidence="2">
    <location>
        <begin position="74"/>
        <end position="148"/>
    </location>
</feature>
<feature type="compositionally biased region" description="Acidic residues" evidence="2">
    <location>
        <begin position="78"/>
        <end position="98"/>
    </location>
</feature>
<evidence type="ECO:0000313" key="3">
    <source>
        <dbReference type="EMBL" id="AIY64512.1"/>
    </source>
</evidence>
<evidence type="ECO:0000256" key="2">
    <source>
        <dbReference type="SAM" id="MobiDB-lite"/>
    </source>
</evidence>